<proteinExistence type="predicted"/>
<dbReference type="Proteomes" id="UP000245764">
    <property type="component" value="Chromosome 3"/>
</dbReference>
<evidence type="ECO:0000313" key="2">
    <source>
        <dbReference type="EMBL" id="SMR48474.1"/>
    </source>
</evidence>
<accession>A0A2H1G4J2</accession>
<gene>
    <name evidence="2" type="ORF">ZT1E4_G3864</name>
</gene>
<reference evidence="3" key="1">
    <citation type="submission" date="2017-05" db="EMBL/GenBank/DDBJ databases">
        <authorList>
            <person name="Song R."/>
            <person name="Chenine A.L."/>
            <person name="Ruprecht R.M."/>
        </authorList>
    </citation>
    <scope>NUCLEOTIDE SEQUENCE [LARGE SCALE GENOMIC DNA]</scope>
</reference>
<sequence length="183" mass="20723">MFQRVTKPAEVQPAGDVPGRRLQGDPRYGNSPDLIARWQVDIFDPQDTVALYAVIQRVADRFPRDFEGGDEADEAIRAFGAGERLDLDNIPTSDWTMANLYYTDSTGGEDAMLQMGFKERAQIGYLPQAVRIYLPCNITKKYVDFLKSIGDQGRYPSSTQRTVGCQDIGPRVRRHVEREMTEE</sequence>
<evidence type="ECO:0000313" key="3">
    <source>
        <dbReference type="Proteomes" id="UP000245764"/>
    </source>
</evidence>
<evidence type="ECO:0000256" key="1">
    <source>
        <dbReference type="SAM" id="MobiDB-lite"/>
    </source>
</evidence>
<dbReference type="AlphaFoldDB" id="A0A2H1G4J2"/>
<feature type="region of interest" description="Disordered" evidence="1">
    <location>
        <begin position="1"/>
        <end position="28"/>
    </location>
</feature>
<protein>
    <submittedName>
        <fullName evidence="2">Uncharacterized protein</fullName>
    </submittedName>
</protein>
<dbReference type="EMBL" id="LT854255">
    <property type="protein sequence ID" value="SMR48474.1"/>
    <property type="molecule type" value="Genomic_DNA"/>
</dbReference>
<name>A0A2H1G4J2_ZYMTR</name>
<organism evidence="2 3">
    <name type="scientific">Zymoseptoria tritici ST99CH_1E4</name>
    <dbReference type="NCBI Taxonomy" id="1276532"/>
    <lineage>
        <taxon>Eukaryota</taxon>
        <taxon>Fungi</taxon>
        <taxon>Dikarya</taxon>
        <taxon>Ascomycota</taxon>
        <taxon>Pezizomycotina</taxon>
        <taxon>Dothideomycetes</taxon>
        <taxon>Dothideomycetidae</taxon>
        <taxon>Mycosphaerellales</taxon>
        <taxon>Mycosphaerellaceae</taxon>
        <taxon>Zymoseptoria</taxon>
    </lineage>
</organism>